<evidence type="ECO:0000256" key="3">
    <source>
        <dbReference type="PROSITE-ProRule" id="PRU10007"/>
    </source>
</evidence>
<dbReference type="InterPro" id="IPR029510">
    <property type="entry name" value="Ald_DH_CS_GLU"/>
</dbReference>
<comment type="similarity">
    <text evidence="1 4">Belongs to the aldehyde dehydrogenase family.</text>
</comment>
<dbReference type="InterPro" id="IPR016160">
    <property type="entry name" value="Ald_DH_CS_CYS"/>
</dbReference>
<geneLocation type="plasmid" evidence="7 8">
    <name>pSCL4</name>
</geneLocation>
<dbReference type="InterPro" id="IPR016161">
    <property type="entry name" value="Ald_DH/histidinol_DH"/>
</dbReference>
<evidence type="ECO:0000256" key="4">
    <source>
        <dbReference type="RuleBase" id="RU003345"/>
    </source>
</evidence>
<dbReference type="AlphaFoldDB" id="D5SKN7"/>
<dbReference type="GO" id="GO:0009450">
    <property type="term" value="P:gamma-aminobutyric acid catabolic process"/>
    <property type="evidence" value="ECO:0007669"/>
    <property type="project" value="TreeGrafter"/>
</dbReference>
<dbReference type="EMBL" id="CM000914">
    <property type="protein sequence ID" value="EFG04480.2"/>
    <property type="molecule type" value="Genomic_DNA"/>
</dbReference>
<organism evidence="7 8">
    <name type="scientific">Streptomyces clavuligerus</name>
    <dbReference type="NCBI Taxonomy" id="1901"/>
    <lineage>
        <taxon>Bacteria</taxon>
        <taxon>Bacillati</taxon>
        <taxon>Actinomycetota</taxon>
        <taxon>Actinomycetes</taxon>
        <taxon>Kitasatosporales</taxon>
        <taxon>Streptomycetaceae</taxon>
        <taxon>Streptomyces</taxon>
    </lineage>
</organism>
<dbReference type="EC" id="1.2.1.16" evidence="7"/>
<dbReference type="Pfam" id="PF00171">
    <property type="entry name" value="Aldedh"/>
    <property type="match status" value="1"/>
</dbReference>
<name>D5SKN7_STRCL</name>
<evidence type="ECO:0000259" key="6">
    <source>
        <dbReference type="Pfam" id="PF00171"/>
    </source>
</evidence>
<accession>D5SKN7</accession>
<sequence>MRDDRHPHRPDATTPPPTEQEDTPPMTLRTERDVLAAVPDGCLIDGVWRPTATVFDVHDPATGEVLAQVADATPAEAAEALDAACRAQPGWAATPPRQRAELLRRAYDLLLARADDFALLITLEMGKPLAESQGEVRYAADFLLWFSEQAVRIGGEYRLAPDGGSRLVTTRQPVGPCLLITPWNFPLAMMTRKVGPALAAGCTALLKPAEETPLSCLLLAQVLIEAGLPPGVIGLLPTGKPAELVGPLLADARLRKLSFTGSTEVGRELAAASGKQLLRSSMELGGNAPFLVFEDADLDAAVAGALLAKLRNGGQSCVAANRFLVHETAAEEFVERLTEEMSAVRLARGTDPLARLGPVISEEQRDRIALLVSDAVDRGAKVHTGGAEPAGRGWFFPPTVLSGVPGDALMVQQEIFGPVAQVQRFTDEADAVRRANATGSGLVGYLYTRDIGRALRVADALECGMVGVNRGLVSNAAAPFGGVKDSGLGREGGFEGIDEYLSTKYLAVDLG</sequence>
<feature type="compositionally biased region" description="Basic and acidic residues" evidence="5">
    <location>
        <begin position="1"/>
        <end position="11"/>
    </location>
</feature>
<evidence type="ECO:0000313" key="8">
    <source>
        <dbReference type="Proteomes" id="UP000002357"/>
    </source>
</evidence>
<reference evidence="7 8" key="1">
    <citation type="journal article" date="2010" name="Genome Biol. Evol.">
        <title>The sequence of a 1.8-mb bacterial linear plasmid reveals a rich evolutionary reservoir of secondary metabolic pathways.</title>
        <authorList>
            <person name="Medema M.H."/>
            <person name="Trefzer A."/>
            <person name="Kovalchuk A."/>
            <person name="van den Berg M."/>
            <person name="Mueller U."/>
            <person name="Heijne W."/>
            <person name="Wu L."/>
            <person name="Alam M.T."/>
            <person name="Ronning C.M."/>
            <person name="Nierman W.C."/>
            <person name="Bovenberg R.A.L."/>
            <person name="Breitling R."/>
            <person name="Takano E."/>
        </authorList>
    </citation>
    <scope>NUCLEOTIDE SEQUENCE [LARGE SCALE GENOMIC DNA]</scope>
    <source>
        <strain evidence="8">ATCC 27064 / DSM 738 / JCM 4710 / NBRC 13307 / NCIMB 12785 / NRRL 3585 / VKM Ac-602</strain>
        <plasmid evidence="7">pSCL4</plasmid>
    </source>
</reference>
<dbReference type="FunFam" id="3.40.309.10:FF:000004">
    <property type="entry name" value="Succinate-semialdehyde dehydrogenase I"/>
    <property type="match status" value="1"/>
</dbReference>
<dbReference type="InterPro" id="IPR016162">
    <property type="entry name" value="Ald_DH_N"/>
</dbReference>
<protein>
    <submittedName>
        <fullName evidence="7">Aldehyde Dehydrogenase</fullName>
        <ecNumber evidence="7">1.2.1.16</ecNumber>
    </submittedName>
</protein>
<evidence type="ECO:0000256" key="5">
    <source>
        <dbReference type="SAM" id="MobiDB-lite"/>
    </source>
</evidence>
<dbReference type="eggNOG" id="COG1012">
    <property type="taxonomic scope" value="Bacteria"/>
</dbReference>
<proteinExistence type="inferred from homology"/>
<dbReference type="SUPFAM" id="SSF53720">
    <property type="entry name" value="ALDH-like"/>
    <property type="match status" value="1"/>
</dbReference>
<dbReference type="PROSITE" id="PS00687">
    <property type="entry name" value="ALDEHYDE_DEHYDR_GLU"/>
    <property type="match status" value="1"/>
</dbReference>
<dbReference type="FunFam" id="3.40.605.10:FF:000007">
    <property type="entry name" value="NAD/NADP-dependent betaine aldehyde dehydrogenase"/>
    <property type="match status" value="1"/>
</dbReference>
<evidence type="ECO:0000256" key="2">
    <source>
        <dbReference type="ARBA" id="ARBA00023002"/>
    </source>
</evidence>
<dbReference type="GO" id="GO:0004777">
    <property type="term" value="F:succinate-semialdehyde dehydrogenase (NAD+) activity"/>
    <property type="evidence" value="ECO:0007669"/>
    <property type="project" value="TreeGrafter"/>
</dbReference>
<keyword evidence="2 4" id="KW-0560">Oxidoreductase</keyword>
<dbReference type="Proteomes" id="UP000002357">
    <property type="component" value="Plasmid pSCL4"/>
</dbReference>
<dbReference type="Gene3D" id="3.40.309.10">
    <property type="entry name" value="Aldehyde Dehydrogenase, Chain A, domain 2"/>
    <property type="match status" value="1"/>
</dbReference>
<gene>
    <name evidence="7" type="ORF">SCLAV_p0993</name>
</gene>
<dbReference type="PROSITE" id="PS00070">
    <property type="entry name" value="ALDEHYDE_DEHYDR_CYS"/>
    <property type="match status" value="1"/>
</dbReference>
<feature type="active site" evidence="3">
    <location>
        <position position="283"/>
    </location>
</feature>
<keyword evidence="8" id="KW-1185">Reference proteome</keyword>
<feature type="region of interest" description="Disordered" evidence="5">
    <location>
        <begin position="1"/>
        <end position="25"/>
    </location>
</feature>
<dbReference type="PANTHER" id="PTHR43353:SF5">
    <property type="entry name" value="SUCCINATE-SEMIALDEHYDE DEHYDROGENASE, MITOCHONDRIAL"/>
    <property type="match status" value="1"/>
</dbReference>
<dbReference type="PANTHER" id="PTHR43353">
    <property type="entry name" value="SUCCINATE-SEMIALDEHYDE DEHYDROGENASE, MITOCHONDRIAL"/>
    <property type="match status" value="1"/>
</dbReference>
<dbReference type="InterPro" id="IPR016163">
    <property type="entry name" value="Ald_DH_C"/>
</dbReference>
<dbReference type="InterPro" id="IPR015590">
    <property type="entry name" value="Aldehyde_DH_dom"/>
</dbReference>
<evidence type="ECO:0000313" key="7">
    <source>
        <dbReference type="EMBL" id="EFG04480.2"/>
    </source>
</evidence>
<dbReference type="InterPro" id="IPR050740">
    <property type="entry name" value="Aldehyde_DH_Superfamily"/>
</dbReference>
<dbReference type="Gene3D" id="3.40.605.10">
    <property type="entry name" value="Aldehyde Dehydrogenase, Chain A, domain 1"/>
    <property type="match status" value="1"/>
</dbReference>
<dbReference type="CDD" id="cd07103">
    <property type="entry name" value="ALDH_F5_SSADH_GabD"/>
    <property type="match status" value="1"/>
</dbReference>
<keyword evidence="7" id="KW-0614">Plasmid</keyword>
<evidence type="ECO:0000256" key="1">
    <source>
        <dbReference type="ARBA" id="ARBA00009986"/>
    </source>
</evidence>
<feature type="domain" description="Aldehyde dehydrogenase" evidence="6">
    <location>
        <begin position="53"/>
        <end position="505"/>
    </location>
</feature>